<dbReference type="PANTHER" id="PTHR23517">
    <property type="entry name" value="RESISTANCE PROTEIN MDTM, PUTATIVE-RELATED-RELATED"/>
    <property type="match status" value="1"/>
</dbReference>
<dbReference type="InterPro" id="IPR011701">
    <property type="entry name" value="MFS"/>
</dbReference>
<comment type="caution">
    <text evidence="9">The sequence shown here is derived from an EMBL/GenBank/DDBJ whole genome shotgun (WGS) entry which is preliminary data.</text>
</comment>
<feature type="transmembrane region" description="Helical" evidence="7">
    <location>
        <begin position="81"/>
        <end position="101"/>
    </location>
</feature>
<evidence type="ECO:0000256" key="3">
    <source>
        <dbReference type="ARBA" id="ARBA00022475"/>
    </source>
</evidence>
<keyword evidence="5 7" id="KW-1133">Transmembrane helix</keyword>
<keyword evidence="4 7" id="KW-0812">Transmembrane</keyword>
<protein>
    <submittedName>
        <fullName evidence="9">MFS family permease</fullName>
    </submittedName>
</protein>
<comment type="subcellular location">
    <subcellularLocation>
        <location evidence="1">Cell membrane</location>
        <topology evidence="1">Multi-pass membrane protein</topology>
    </subcellularLocation>
</comment>
<evidence type="ECO:0000256" key="5">
    <source>
        <dbReference type="ARBA" id="ARBA00022989"/>
    </source>
</evidence>
<dbReference type="InterPro" id="IPR050171">
    <property type="entry name" value="MFS_Transporters"/>
</dbReference>
<evidence type="ECO:0000256" key="4">
    <source>
        <dbReference type="ARBA" id="ARBA00022692"/>
    </source>
</evidence>
<organism evidence="9 10">
    <name type="scientific">Gordonia humi</name>
    <dbReference type="NCBI Taxonomy" id="686429"/>
    <lineage>
        <taxon>Bacteria</taxon>
        <taxon>Bacillati</taxon>
        <taxon>Actinomycetota</taxon>
        <taxon>Actinomycetes</taxon>
        <taxon>Mycobacteriales</taxon>
        <taxon>Gordoniaceae</taxon>
        <taxon>Gordonia</taxon>
    </lineage>
</organism>
<feature type="transmembrane region" description="Helical" evidence="7">
    <location>
        <begin position="48"/>
        <end position="69"/>
    </location>
</feature>
<dbReference type="PROSITE" id="PS50850">
    <property type="entry name" value="MFS"/>
    <property type="match status" value="1"/>
</dbReference>
<keyword evidence="2" id="KW-0813">Transport</keyword>
<dbReference type="RefSeq" id="WP_183369302.1">
    <property type="nucleotide sequence ID" value="NZ_BAABHL010000009.1"/>
</dbReference>
<dbReference type="SUPFAM" id="SSF103473">
    <property type="entry name" value="MFS general substrate transporter"/>
    <property type="match status" value="1"/>
</dbReference>
<dbReference type="InterPro" id="IPR036259">
    <property type="entry name" value="MFS_trans_sf"/>
</dbReference>
<feature type="domain" description="Major facilitator superfamily (MFS) profile" evidence="8">
    <location>
        <begin position="16"/>
        <end position="395"/>
    </location>
</feature>
<dbReference type="GO" id="GO:0022857">
    <property type="term" value="F:transmembrane transporter activity"/>
    <property type="evidence" value="ECO:0007669"/>
    <property type="project" value="InterPro"/>
</dbReference>
<sequence>MSRPPSQTGEFRLRDIAVAAFGPSLLFGISQGATLPVITLTAIDRGGSVAVAAFIGALIGIASILTNIPSGMLATRIGERLSMVVAAVVSASGLILCILPISVWTLAVGVFLMGSASSVFSLARQSYLTEAVPVHMRARALSTLGGSARIGVFLGPFLAAAVMHFFGMSSAYAVALVAVVGAGVIAYGVPDLDSRASDRAASTEATTRGMLRDHRRVFLTLGTAILLLSAIRQSRQVVIPLWAAHIGLSGSAVSIIYGVAGAIDAATFCPAGKVMDRYGRKAVAIPCMALMALSFVLMPLTHGFASLVGVSLLMGFANGIGSGIVMTLGADMSPSVGRPMFLGLWREFSDVGAATGPVVLSLVTGLASLGAGIVVTGGFGVAAALAFWRWIPPRADRDEPVEVSAPPHPPGSPPP</sequence>
<feature type="transmembrane region" description="Helical" evidence="7">
    <location>
        <begin position="283"/>
        <end position="301"/>
    </location>
</feature>
<dbReference type="Gene3D" id="1.20.1250.20">
    <property type="entry name" value="MFS general substrate transporter like domains"/>
    <property type="match status" value="2"/>
</dbReference>
<evidence type="ECO:0000313" key="9">
    <source>
        <dbReference type="EMBL" id="MBB4134078.1"/>
    </source>
</evidence>
<evidence type="ECO:0000256" key="2">
    <source>
        <dbReference type="ARBA" id="ARBA00022448"/>
    </source>
</evidence>
<keyword evidence="3" id="KW-1003">Cell membrane</keyword>
<accession>A0A840EUN2</accession>
<keyword evidence="10" id="KW-1185">Reference proteome</keyword>
<evidence type="ECO:0000256" key="1">
    <source>
        <dbReference type="ARBA" id="ARBA00004651"/>
    </source>
</evidence>
<dbReference type="PANTHER" id="PTHR23517:SF3">
    <property type="entry name" value="INTEGRAL MEMBRANE TRANSPORT PROTEIN"/>
    <property type="match status" value="1"/>
</dbReference>
<evidence type="ECO:0000256" key="6">
    <source>
        <dbReference type="ARBA" id="ARBA00023136"/>
    </source>
</evidence>
<dbReference type="InterPro" id="IPR020846">
    <property type="entry name" value="MFS_dom"/>
</dbReference>
<feature type="transmembrane region" description="Helical" evidence="7">
    <location>
        <begin position="241"/>
        <end position="263"/>
    </location>
</feature>
<dbReference type="AlphaFoldDB" id="A0A840EUN2"/>
<feature type="transmembrane region" description="Helical" evidence="7">
    <location>
        <begin position="148"/>
        <end position="166"/>
    </location>
</feature>
<feature type="transmembrane region" description="Helical" evidence="7">
    <location>
        <begin position="307"/>
        <end position="328"/>
    </location>
</feature>
<feature type="transmembrane region" description="Helical" evidence="7">
    <location>
        <begin position="366"/>
        <end position="388"/>
    </location>
</feature>
<name>A0A840EUN2_9ACTN</name>
<dbReference type="Pfam" id="PF07690">
    <property type="entry name" value="MFS_1"/>
    <property type="match status" value="2"/>
</dbReference>
<proteinExistence type="predicted"/>
<evidence type="ECO:0000256" key="7">
    <source>
        <dbReference type="SAM" id="Phobius"/>
    </source>
</evidence>
<feature type="transmembrane region" description="Helical" evidence="7">
    <location>
        <begin position="172"/>
        <end position="189"/>
    </location>
</feature>
<evidence type="ECO:0000259" key="8">
    <source>
        <dbReference type="PROSITE" id="PS50850"/>
    </source>
</evidence>
<gene>
    <name evidence="9" type="ORF">BKA16_000630</name>
</gene>
<evidence type="ECO:0000313" key="10">
    <source>
        <dbReference type="Proteomes" id="UP000551501"/>
    </source>
</evidence>
<keyword evidence="6 7" id="KW-0472">Membrane</keyword>
<feature type="transmembrane region" description="Helical" evidence="7">
    <location>
        <begin position="107"/>
        <end position="127"/>
    </location>
</feature>
<dbReference type="Proteomes" id="UP000551501">
    <property type="component" value="Unassembled WGS sequence"/>
</dbReference>
<reference evidence="9 10" key="1">
    <citation type="submission" date="2020-08" db="EMBL/GenBank/DDBJ databases">
        <title>Sequencing the genomes of 1000 actinobacteria strains.</title>
        <authorList>
            <person name="Klenk H.-P."/>
        </authorList>
    </citation>
    <scope>NUCLEOTIDE SEQUENCE [LARGE SCALE GENOMIC DNA]</scope>
    <source>
        <strain evidence="9 10">DSM 45298</strain>
    </source>
</reference>
<dbReference type="GO" id="GO:0005886">
    <property type="term" value="C:plasma membrane"/>
    <property type="evidence" value="ECO:0007669"/>
    <property type="project" value="UniProtKB-SubCell"/>
</dbReference>
<dbReference type="CDD" id="cd17325">
    <property type="entry name" value="MFS_MdtG_SLC18_like"/>
    <property type="match status" value="1"/>
</dbReference>
<dbReference type="EMBL" id="JACIFP010000001">
    <property type="protein sequence ID" value="MBB4134078.1"/>
    <property type="molecule type" value="Genomic_DNA"/>
</dbReference>